<keyword evidence="2 7" id="KW-1003">Cell membrane</keyword>
<protein>
    <recommendedName>
        <fullName evidence="7">Spermidine/putrescine import ATP-binding protein PotA</fullName>
        <ecNumber evidence="7">7.6.2.11</ecNumber>
    </recommendedName>
</protein>
<proteinExistence type="inferred from homology"/>
<gene>
    <name evidence="7" type="primary">potA</name>
    <name evidence="9" type="ORF">ACFPP7_01175</name>
</gene>
<comment type="catalytic activity">
    <reaction evidence="7">
        <text>ATP + H2O + polyamine-[polyamine-binding protein]Side 1 = ADP + phosphate + polyamineSide 2 + [polyamine-binding protein]Side 1.</text>
        <dbReference type="EC" id="7.6.2.11"/>
    </reaction>
</comment>
<keyword evidence="10" id="KW-1185">Reference proteome</keyword>
<evidence type="ECO:0000256" key="6">
    <source>
        <dbReference type="ARBA" id="ARBA00023136"/>
    </source>
</evidence>
<name>A0ABW0Q3T6_9BURK</name>
<evidence type="ECO:0000313" key="9">
    <source>
        <dbReference type="EMBL" id="MFC5519526.1"/>
    </source>
</evidence>
<evidence type="ECO:0000259" key="8">
    <source>
        <dbReference type="PROSITE" id="PS50893"/>
    </source>
</evidence>
<dbReference type="SUPFAM" id="SSF52540">
    <property type="entry name" value="P-loop containing nucleoside triphosphate hydrolases"/>
    <property type="match status" value="1"/>
</dbReference>
<dbReference type="SMART" id="SM00382">
    <property type="entry name" value="AAA"/>
    <property type="match status" value="1"/>
</dbReference>
<dbReference type="InterPro" id="IPR027417">
    <property type="entry name" value="P-loop_NTPase"/>
</dbReference>
<dbReference type="GO" id="GO:0005524">
    <property type="term" value="F:ATP binding"/>
    <property type="evidence" value="ECO:0007669"/>
    <property type="project" value="UniProtKB-KW"/>
</dbReference>
<comment type="similarity">
    <text evidence="7">Belongs to the ABC transporter superfamily. Spermidine/putrescine importer (TC 3.A.1.11.1) family.</text>
</comment>
<dbReference type="Gene3D" id="3.40.50.300">
    <property type="entry name" value="P-loop containing nucleotide triphosphate hydrolases"/>
    <property type="match status" value="1"/>
</dbReference>
<keyword evidence="3 7" id="KW-0547">Nucleotide-binding</keyword>
<comment type="subunit">
    <text evidence="7">The complex is composed of two ATP-binding proteins (PotA), two transmembrane proteins (PotB and PotC) and a solute-binding protein (PotD).</text>
</comment>
<organism evidence="9 10">
    <name type="scientific">Polaromonas jejuensis</name>
    <dbReference type="NCBI Taxonomy" id="457502"/>
    <lineage>
        <taxon>Bacteria</taxon>
        <taxon>Pseudomonadati</taxon>
        <taxon>Pseudomonadota</taxon>
        <taxon>Betaproteobacteria</taxon>
        <taxon>Burkholderiales</taxon>
        <taxon>Comamonadaceae</taxon>
        <taxon>Polaromonas</taxon>
    </lineage>
</organism>
<evidence type="ECO:0000256" key="1">
    <source>
        <dbReference type="ARBA" id="ARBA00022448"/>
    </source>
</evidence>
<dbReference type="Proteomes" id="UP001596084">
    <property type="component" value="Unassembled WGS sequence"/>
</dbReference>
<evidence type="ECO:0000256" key="4">
    <source>
        <dbReference type="ARBA" id="ARBA00022840"/>
    </source>
</evidence>
<reference evidence="10" key="1">
    <citation type="journal article" date="2019" name="Int. J. Syst. Evol. Microbiol.">
        <title>The Global Catalogue of Microorganisms (GCM) 10K type strain sequencing project: providing services to taxonomists for standard genome sequencing and annotation.</title>
        <authorList>
            <consortium name="The Broad Institute Genomics Platform"/>
            <consortium name="The Broad Institute Genome Sequencing Center for Infectious Disease"/>
            <person name="Wu L."/>
            <person name="Ma J."/>
        </authorList>
    </citation>
    <scope>NUCLEOTIDE SEQUENCE [LARGE SCALE GENOMIC DNA]</scope>
    <source>
        <strain evidence="10">CGMCC 4.7277</strain>
    </source>
</reference>
<dbReference type="Pfam" id="PF08402">
    <property type="entry name" value="TOBE_2"/>
    <property type="match status" value="1"/>
</dbReference>
<evidence type="ECO:0000256" key="5">
    <source>
        <dbReference type="ARBA" id="ARBA00022967"/>
    </source>
</evidence>
<comment type="function">
    <text evidence="7">Part of the ABC transporter complex PotABCD involved in spermidine/putrescine import. Responsible for energy coupling to the transport system.</text>
</comment>
<dbReference type="Pfam" id="PF00005">
    <property type="entry name" value="ABC_tran"/>
    <property type="match status" value="1"/>
</dbReference>
<evidence type="ECO:0000256" key="3">
    <source>
        <dbReference type="ARBA" id="ARBA00022741"/>
    </source>
</evidence>
<accession>A0ABW0Q3T6</accession>
<dbReference type="PROSITE" id="PS00211">
    <property type="entry name" value="ABC_TRANSPORTER_1"/>
    <property type="match status" value="1"/>
</dbReference>
<evidence type="ECO:0000256" key="2">
    <source>
        <dbReference type="ARBA" id="ARBA00022475"/>
    </source>
</evidence>
<keyword evidence="1 7" id="KW-0813">Transport</keyword>
<dbReference type="InterPro" id="IPR005893">
    <property type="entry name" value="PotA-like"/>
</dbReference>
<dbReference type="NCBIfam" id="TIGR01187">
    <property type="entry name" value="potA"/>
    <property type="match status" value="1"/>
</dbReference>
<dbReference type="SUPFAM" id="SSF50331">
    <property type="entry name" value="MOP-like"/>
    <property type="match status" value="1"/>
</dbReference>
<dbReference type="Gene3D" id="2.40.50.100">
    <property type="match status" value="1"/>
</dbReference>
<keyword evidence="6 7" id="KW-0472">Membrane</keyword>
<dbReference type="PANTHER" id="PTHR42781:SF4">
    <property type="entry name" value="SPERMIDINE_PUTRESCINE IMPORT ATP-BINDING PROTEIN POTA"/>
    <property type="match status" value="1"/>
</dbReference>
<evidence type="ECO:0000256" key="7">
    <source>
        <dbReference type="RuleBase" id="RU364083"/>
    </source>
</evidence>
<dbReference type="PROSITE" id="PS50893">
    <property type="entry name" value="ABC_TRANSPORTER_2"/>
    <property type="match status" value="1"/>
</dbReference>
<keyword evidence="4 7" id="KW-0067">ATP-binding</keyword>
<dbReference type="PANTHER" id="PTHR42781">
    <property type="entry name" value="SPERMIDINE/PUTRESCINE IMPORT ATP-BINDING PROTEIN POTA"/>
    <property type="match status" value="1"/>
</dbReference>
<dbReference type="EC" id="7.6.2.11" evidence="7"/>
<dbReference type="InterPro" id="IPR003439">
    <property type="entry name" value="ABC_transporter-like_ATP-bd"/>
</dbReference>
<dbReference type="InterPro" id="IPR050093">
    <property type="entry name" value="ABC_SmlMolc_Importer"/>
</dbReference>
<keyword evidence="5 7" id="KW-1278">Translocase</keyword>
<dbReference type="InterPro" id="IPR013611">
    <property type="entry name" value="Transp-assoc_OB_typ2"/>
</dbReference>
<feature type="domain" description="ABC transporter" evidence="8">
    <location>
        <begin position="4"/>
        <end position="234"/>
    </location>
</feature>
<dbReference type="InterPro" id="IPR003593">
    <property type="entry name" value="AAA+_ATPase"/>
</dbReference>
<dbReference type="InterPro" id="IPR008995">
    <property type="entry name" value="Mo/tungstate-bd_C_term_dom"/>
</dbReference>
<comment type="caution">
    <text evidence="9">The sequence shown here is derived from an EMBL/GenBank/DDBJ whole genome shotgun (WGS) entry which is preliminary data.</text>
</comment>
<sequence length="358" mass="38544">MASIEIRAITKRFGAVTALDNIDLHVREGEFLTLLGPSGSGKTTLLTMIAGLDSPDQGHIVIGNQDVTYLPTSSRNIGLVFQSYALFPHMTVYDNVAFPLRVRGKSADAIEREVTKALATVKLEGFAQRKPAQLSGGQQQRVALARAVVFKPSILLLDEPLGALDKNLREDLQFELRQLHKTLGITTVMVTHDQEEAMSLSDRIAVFNAGRIEQVGAPEHIYRNPASPFVANFFGIGNLLQGSVAQGNGTAHFESHDGLKLPLPAQVPAAAKSPIKVMLRSESIRLSPPGPGDLMTGEVIGRVYLGSTVRYRVRLPGGQVLAVQSSSSDGTFKENDRVALAWASSDMRVLGATVQEAA</sequence>
<dbReference type="InterPro" id="IPR017871">
    <property type="entry name" value="ABC_transporter-like_CS"/>
</dbReference>
<dbReference type="RefSeq" id="WP_068831758.1">
    <property type="nucleotide sequence ID" value="NZ_JBHSMX010000003.1"/>
</dbReference>
<evidence type="ECO:0000313" key="10">
    <source>
        <dbReference type="Proteomes" id="UP001596084"/>
    </source>
</evidence>
<dbReference type="EMBL" id="JBHSMX010000003">
    <property type="protein sequence ID" value="MFC5519526.1"/>
    <property type="molecule type" value="Genomic_DNA"/>
</dbReference>